<dbReference type="PANTHER" id="PTHR10948:SF23">
    <property type="entry name" value="TRANSPOSASE INSI FOR INSERTION SEQUENCE ELEMENT IS30A-RELATED"/>
    <property type="match status" value="1"/>
</dbReference>
<dbReference type="InterPro" id="IPR036397">
    <property type="entry name" value="RNaseH_sf"/>
</dbReference>
<dbReference type="PROSITE" id="PS50994">
    <property type="entry name" value="INTEGRASE"/>
    <property type="match status" value="1"/>
</dbReference>
<evidence type="ECO:0000259" key="2">
    <source>
        <dbReference type="PROSITE" id="PS50994"/>
    </source>
</evidence>
<dbReference type="Proteomes" id="UP000284472">
    <property type="component" value="Unassembled WGS sequence"/>
</dbReference>
<dbReference type="AlphaFoldDB" id="A0A414D834"/>
<dbReference type="InterPro" id="IPR053392">
    <property type="entry name" value="Transposase_IS30-like"/>
</dbReference>
<protein>
    <submittedName>
        <fullName evidence="3">IS30 family transposase</fullName>
    </submittedName>
</protein>
<dbReference type="NCBIfam" id="NF033563">
    <property type="entry name" value="transpos_IS30"/>
    <property type="match status" value="1"/>
</dbReference>
<dbReference type="InterPro" id="IPR025246">
    <property type="entry name" value="IS30-like_HTH"/>
</dbReference>
<reference evidence="3 4" key="1">
    <citation type="submission" date="2018-08" db="EMBL/GenBank/DDBJ databases">
        <title>A genome reference for cultivated species of the human gut microbiota.</title>
        <authorList>
            <person name="Zou Y."/>
            <person name="Xue W."/>
            <person name="Luo G."/>
        </authorList>
    </citation>
    <scope>NUCLEOTIDE SEQUENCE [LARGE SCALE GENOMIC DNA]</scope>
    <source>
        <strain evidence="3 4">AM32-6</strain>
    </source>
</reference>
<proteinExistence type="predicted"/>
<dbReference type="EMBL" id="QSIR01000010">
    <property type="protein sequence ID" value="RHD06728.1"/>
    <property type="molecule type" value="Genomic_DNA"/>
</dbReference>
<organism evidence="3 4">
    <name type="scientific">Mediterraneibacter gnavus</name>
    <name type="common">Ruminococcus gnavus</name>
    <dbReference type="NCBI Taxonomy" id="33038"/>
    <lineage>
        <taxon>Bacteria</taxon>
        <taxon>Bacillati</taxon>
        <taxon>Bacillota</taxon>
        <taxon>Clostridia</taxon>
        <taxon>Lachnospirales</taxon>
        <taxon>Lachnospiraceae</taxon>
        <taxon>Mediterraneibacter</taxon>
    </lineage>
</organism>
<dbReference type="PANTHER" id="PTHR10948">
    <property type="entry name" value="TRANSPOSASE"/>
    <property type="match status" value="1"/>
</dbReference>
<dbReference type="SUPFAM" id="SSF53098">
    <property type="entry name" value="Ribonuclease H-like"/>
    <property type="match status" value="1"/>
</dbReference>
<dbReference type="InterPro" id="IPR051917">
    <property type="entry name" value="Transposase-Integrase"/>
</dbReference>
<feature type="domain" description="Integrase catalytic" evidence="2">
    <location>
        <begin position="195"/>
        <end position="365"/>
    </location>
</feature>
<dbReference type="GO" id="GO:0032196">
    <property type="term" value="P:transposition"/>
    <property type="evidence" value="ECO:0007669"/>
    <property type="project" value="TreeGrafter"/>
</dbReference>
<dbReference type="GO" id="GO:0015074">
    <property type="term" value="P:DNA integration"/>
    <property type="evidence" value="ECO:0007669"/>
    <property type="project" value="InterPro"/>
</dbReference>
<keyword evidence="1" id="KW-0233">DNA recombination</keyword>
<dbReference type="InterPro" id="IPR001584">
    <property type="entry name" value="Integrase_cat-core"/>
</dbReference>
<evidence type="ECO:0000256" key="1">
    <source>
        <dbReference type="ARBA" id="ARBA00023172"/>
    </source>
</evidence>
<accession>A0A414D834</accession>
<evidence type="ECO:0000313" key="4">
    <source>
        <dbReference type="Proteomes" id="UP000284472"/>
    </source>
</evidence>
<dbReference type="GO" id="GO:0004803">
    <property type="term" value="F:transposase activity"/>
    <property type="evidence" value="ECO:0007669"/>
    <property type="project" value="TreeGrafter"/>
</dbReference>
<dbReference type="GO" id="GO:0005829">
    <property type="term" value="C:cytosol"/>
    <property type="evidence" value="ECO:0007669"/>
    <property type="project" value="TreeGrafter"/>
</dbReference>
<dbReference type="Gene3D" id="1.10.10.60">
    <property type="entry name" value="Homeodomain-like"/>
    <property type="match status" value="1"/>
</dbReference>
<evidence type="ECO:0000313" key="3">
    <source>
        <dbReference type="EMBL" id="RHD06728.1"/>
    </source>
</evidence>
<gene>
    <name evidence="3" type="ORF">DW812_08145</name>
</gene>
<dbReference type="Gene3D" id="3.30.420.10">
    <property type="entry name" value="Ribonuclease H-like superfamily/Ribonuclease H"/>
    <property type="match status" value="1"/>
</dbReference>
<sequence length="372" mass="42344">MRNKHHTFKGAASAAPHFLYIGGKPMRRFKHLSKSDRIRIETLNNDGKTPKEIAEVVGVHISTIYRELQRGQYTHRNSDWTEETRYSSDLSEMKYRANLAAKGADLKIGNDHRLAEYIETKIADEKYSPEAVLGEIKAQGLQFNTEIKSKNTIYSYIEKGIFLRLTNKDLPVKGDKKRSYHKVQTQKRAPKGESIEKRPEIIGERSTFGHWEMDTVVSARPGKAAILVLTERLTRNEITAKLPDKSAASVVQALDDLEKEWGELFPRVFQTITVDNGSEFADCPGIERSILAEGSRTKCYYCHPYSSYERGSNENLNKMIRRWLPKGTNFDEIGAEVIQTITNWLNNYPRKILGFLPASAVFQEQMDALLGA</sequence>
<name>A0A414D834_MEDGN</name>
<comment type="caution">
    <text evidence="3">The sequence shown here is derived from an EMBL/GenBank/DDBJ whole genome shotgun (WGS) entry which is preliminary data.</text>
</comment>
<dbReference type="GO" id="GO:0003676">
    <property type="term" value="F:nucleic acid binding"/>
    <property type="evidence" value="ECO:0007669"/>
    <property type="project" value="InterPro"/>
</dbReference>
<dbReference type="Pfam" id="PF13936">
    <property type="entry name" value="HTH_38"/>
    <property type="match status" value="1"/>
</dbReference>
<dbReference type="InterPro" id="IPR012337">
    <property type="entry name" value="RNaseH-like_sf"/>
</dbReference>
<dbReference type="GO" id="GO:0006310">
    <property type="term" value="P:DNA recombination"/>
    <property type="evidence" value="ECO:0007669"/>
    <property type="project" value="UniProtKB-KW"/>
</dbReference>